<reference evidence="3" key="1">
    <citation type="submission" date="2017-01" db="EMBL/GenBank/DDBJ databases">
        <authorList>
            <person name="Varghese N."/>
            <person name="Submissions S."/>
        </authorList>
    </citation>
    <scope>NUCLEOTIDE SEQUENCE [LARGE SCALE GENOMIC DNA]</scope>
    <source>
        <strain evidence="3">DSM 22306</strain>
    </source>
</reference>
<proteinExistence type="predicted"/>
<name>A0A1N7KM63_9GAMM</name>
<dbReference type="EMBL" id="FTOE01000002">
    <property type="protein sequence ID" value="SIS62661.1"/>
    <property type="molecule type" value="Genomic_DNA"/>
</dbReference>
<gene>
    <name evidence="2" type="ORF">SAMN05421760_102556</name>
</gene>
<organism evidence="2 3">
    <name type="scientific">Neptunomonas antarctica</name>
    <dbReference type="NCBI Taxonomy" id="619304"/>
    <lineage>
        <taxon>Bacteria</taxon>
        <taxon>Pseudomonadati</taxon>
        <taxon>Pseudomonadota</taxon>
        <taxon>Gammaproteobacteria</taxon>
        <taxon>Oceanospirillales</taxon>
        <taxon>Oceanospirillaceae</taxon>
        <taxon>Neptunomonas</taxon>
    </lineage>
</organism>
<feature type="non-terminal residue" evidence="2">
    <location>
        <position position="1"/>
    </location>
</feature>
<protein>
    <submittedName>
        <fullName evidence="2">Uncharacterized protein</fullName>
    </submittedName>
</protein>
<evidence type="ECO:0000313" key="2">
    <source>
        <dbReference type="EMBL" id="SIS62661.1"/>
    </source>
</evidence>
<dbReference type="Proteomes" id="UP000185999">
    <property type="component" value="Unassembled WGS sequence"/>
</dbReference>
<sequence length="44" mass="4909">SVRMPSKNEALLTDNRSKKKNSIKPVVLGPGVLSRVKDWLKGNF</sequence>
<dbReference type="AlphaFoldDB" id="A0A1N7KM63"/>
<keyword evidence="3" id="KW-1185">Reference proteome</keyword>
<feature type="region of interest" description="Disordered" evidence="1">
    <location>
        <begin position="1"/>
        <end position="23"/>
    </location>
</feature>
<accession>A0A1N7KM63</accession>
<evidence type="ECO:0000256" key="1">
    <source>
        <dbReference type="SAM" id="MobiDB-lite"/>
    </source>
</evidence>
<evidence type="ECO:0000313" key="3">
    <source>
        <dbReference type="Proteomes" id="UP000185999"/>
    </source>
</evidence>